<evidence type="ECO:0000259" key="7">
    <source>
        <dbReference type="Pfam" id="PF02931"/>
    </source>
</evidence>
<evidence type="ECO:0000256" key="1">
    <source>
        <dbReference type="ARBA" id="ARBA00004141"/>
    </source>
</evidence>
<evidence type="ECO:0000256" key="6">
    <source>
        <dbReference type="SAM" id="MobiDB-lite"/>
    </source>
</evidence>
<dbReference type="Gene3D" id="2.70.170.10">
    <property type="entry name" value="Neurotransmitter-gated ion-channel ligand-binding domain"/>
    <property type="match status" value="1"/>
</dbReference>
<evidence type="ECO:0000256" key="5">
    <source>
        <dbReference type="RuleBase" id="RU000687"/>
    </source>
</evidence>
<evidence type="ECO:0000256" key="3">
    <source>
        <dbReference type="ARBA" id="ARBA00022989"/>
    </source>
</evidence>
<dbReference type="PRINTS" id="PR00252">
    <property type="entry name" value="NRIONCHANNEL"/>
</dbReference>
<dbReference type="Proteomes" id="UP001209878">
    <property type="component" value="Unassembled WGS sequence"/>
</dbReference>
<organism evidence="9 10">
    <name type="scientific">Ridgeia piscesae</name>
    <name type="common">Tubeworm</name>
    <dbReference type="NCBI Taxonomy" id="27915"/>
    <lineage>
        <taxon>Eukaryota</taxon>
        <taxon>Metazoa</taxon>
        <taxon>Spiralia</taxon>
        <taxon>Lophotrochozoa</taxon>
        <taxon>Annelida</taxon>
        <taxon>Polychaeta</taxon>
        <taxon>Sedentaria</taxon>
        <taxon>Canalipalpata</taxon>
        <taxon>Sabellida</taxon>
        <taxon>Siboglinidae</taxon>
        <taxon>Ridgeia</taxon>
    </lineage>
</organism>
<dbReference type="InterPro" id="IPR018000">
    <property type="entry name" value="Neurotransmitter_ion_chnl_CS"/>
</dbReference>
<comment type="subcellular location">
    <subcellularLocation>
        <location evidence="1">Membrane</location>
        <topology evidence="1">Multi-pass membrane protein</topology>
    </subcellularLocation>
</comment>
<dbReference type="GO" id="GO:0004888">
    <property type="term" value="F:transmembrane signaling receptor activity"/>
    <property type="evidence" value="ECO:0007669"/>
    <property type="project" value="InterPro"/>
</dbReference>
<comment type="similarity">
    <text evidence="5">Belongs to the ligand-gated ion channel (TC 1.A.9) family.</text>
</comment>
<proteinExistence type="inferred from homology"/>
<name>A0AAD9UCH6_RIDPI</name>
<dbReference type="SUPFAM" id="SSF90112">
    <property type="entry name" value="Neurotransmitter-gated ion-channel transmembrane pore"/>
    <property type="match status" value="1"/>
</dbReference>
<protein>
    <submittedName>
        <fullName evidence="9">Uncharacterized protein</fullName>
    </submittedName>
</protein>
<dbReference type="GO" id="GO:0016020">
    <property type="term" value="C:membrane"/>
    <property type="evidence" value="ECO:0007669"/>
    <property type="project" value="UniProtKB-SubCell"/>
</dbReference>
<keyword evidence="5" id="KW-0407">Ion channel</keyword>
<keyword evidence="3 5" id="KW-1133">Transmembrane helix</keyword>
<dbReference type="EMBL" id="JAODUO010000268">
    <property type="protein sequence ID" value="KAK2184383.1"/>
    <property type="molecule type" value="Genomic_DNA"/>
</dbReference>
<dbReference type="CDD" id="cd18989">
    <property type="entry name" value="LGIC_ECD_cation"/>
    <property type="match status" value="1"/>
</dbReference>
<gene>
    <name evidence="9" type="ORF">NP493_268g03065</name>
</gene>
<feature type="transmembrane region" description="Helical" evidence="5">
    <location>
        <begin position="501"/>
        <end position="518"/>
    </location>
</feature>
<dbReference type="Pfam" id="PF02932">
    <property type="entry name" value="Neur_chan_memb"/>
    <property type="match status" value="1"/>
</dbReference>
<dbReference type="InterPro" id="IPR036734">
    <property type="entry name" value="Neur_chan_lig-bd_sf"/>
</dbReference>
<dbReference type="CDD" id="cd19051">
    <property type="entry name" value="LGIC_TM_cation"/>
    <property type="match status" value="1"/>
</dbReference>
<evidence type="ECO:0000313" key="9">
    <source>
        <dbReference type="EMBL" id="KAK2184383.1"/>
    </source>
</evidence>
<feature type="region of interest" description="Disordered" evidence="6">
    <location>
        <begin position="446"/>
        <end position="475"/>
    </location>
</feature>
<evidence type="ECO:0000256" key="4">
    <source>
        <dbReference type="ARBA" id="ARBA00023136"/>
    </source>
</evidence>
<sequence>MPERMWGKRKVTENVGAQAATFTENVGAQAATFTENVAAQAATLTENVGAHAATFTENVGAQAATFTENVGAQAATFTENVGAQAATFTENARIASDEERLLEALFDGYNPSARPVFNSSQAVNNMRSQVLTTTGLLILDQISLSDIAVEARYLWRPEFASINGAESIHGDYGHFRAIVSSDGTVHWEPGGVFKTGCEIDITYYPFDEQRCRLVFGAWSYHTVKMNITNMSSSVNLDSYEGNGEWTIHQTQVTSSYTSSFLNGRRRFYFQIDIPAERFANVVFVIHLRRRYTFYIMNVILPSLMTSVLLLSVFFCTPAQKVQIGVVVLLSFRIFLLNVTDSIPRTSDHIPVLAIYLTCTLAITTMSMVLTVLILNLHYTNDRPVPYWTRRIMLFYVARLLCMCREEDLTVDTEDATVENTDDKTSAARIGLLASLRVPLGTSLTVSGAPSDENVNAQPRSRNYQPVQPRDITDPDDVGTLQQREAEWAIEWRRLGEVVDRIFFWVFTSATIISTLILFHPLTKSHFSLLGDERILKKKGT</sequence>
<keyword evidence="4 5" id="KW-0472">Membrane</keyword>
<dbReference type="InterPro" id="IPR006201">
    <property type="entry name" value="Neur_channel"/>
</dbReference>
<feature type="domain" description="Neurotransmitter-gated ion-channel ligand-binding" evidence="7">
    <location>
        <begin position="145"/>
        <end position="261"/>
    </location>
</feature>
<dbReference type="Pfam" id="PF02931">
    <property type="entry name" value="Neur_chan_LBD"/>
    <property type="match status" value="1"/>
</dbReference>
<evidence type="ECO:0000313" key="10">
    <source>
        <dbReference type="Proteomes" id="UP001209878"/>
    </source>
</evidence>
<keyword evidence="2 5" id="KW-0812">Transmembrane</keyword>
<feature type="transmembrane region" description="Helical" evidence="5">
    <location>
        <begin position="320"/>
        <end position="339"/>
    </location>
</feature>
<dbReference type="InterPro" id="IPR006202">
    <property type="entry name" value="Neur_chan_lig-bd"/>
</dbReference>
<feature type="transmembrane region" description="Helical" evidence="5">
    <location>
        <begin position="293"/>
        <end position="314"/>
    </location>
</feature>
<dbReference type="PROSITE" id="PS00236">
    <property type="entry name" value="NEUROTR_ION_CHANNEL"/>
    <property type="match status" value="1"/>
</dbReference>
<dbReference type="GO" id="GO:0005230">
    <property type="term" value="F:extracellular ligand-gated monoatomic ion channel activity"/>
    <property type="evidence" value="ECO:0007669"/>
    <property type="project" value="InterPro"/>
</dbReference>
<dbReference type="Gene3D" id="1.20.58.390">
    <property type="entry name" value="Neurotransmitter-gated ion-channel transmembrane domain"/>
    <property type="match status" value="1"/>
</dbReference>
<dbReference type="InterPro" id="IPR038050">
    <property type="entry name" value="Neuro_actylchol_rec"/>
</dbReference>
<evidence type="ECO:0000256" key="2">
    <source>
        <dbReference type="ARBA" id="ARBA00022692"/>
    </source>
</evidence>
<dbReference type="AlphaFoldDB" id="A0AAD9UCH6"/>
<feature type="compositionally biased region" description="Polar residues" evidence="6">
    <location>
        <begin position="446"/>
        <end position="465"/>
    </location>
</feature>
<feature type="transmembrane region" description="Helical" evidence="5">
    <location>
        <begin position="351"/>
        <end position="378"/>
    </location>
</feature>
<feature type="domain" description="Neurotransmitter-gated ion-channel transmembrane" evidence="8">
    <location>
        <begin position="298"/>
        <end position="518"/>
    </location>
</feature>
<keyword evidence="5" id="KW-0813">Transport</keyword>
<dbReference type="InterPro" id="IPR036719">
    <property type="entry name" value="Neuro-gated_channel_TM_sf"/>
</dbReference>
<accession>A0AAD9UCH6</accession>
<keyword evidence="10" id="KW-1185">Reference proteome</keyword>
<dbReference type="Gene3D" id="1.20.120.20">
    <property type="entry name" value="Apolipoprotein"/>
    <property type="match status" value="1"/>
</dbReference>
<dbReference type="PANTHER" id="PTHR18945">
    <property type="entry name" value="NEUROTRANSMITTER GATED ION CHANNEL"/>
    <property type="match status" value="1"/>
</dbReference>
<dbReference type="InterPro" id="IPR006029">
    <property type="entry name" value="Neurotrans-gated_channel_TM"/>
</dbReference>
<evidence type="ECO:0000259" key="8">
    <source>
        <dbReference type="Pfam" id="PF02932"/>
    </source>
</evidence>
<comment type="caution">
    <text evidence="9">The sequence shown here is derived from an EMBL/GenBank/DDBJ whole genome shotgun (WGS) entry which is preliminary data.</text>
</comment>
<dbReference type="SUPFAM" id="SSF63712">
    <property type="entry name" value="Nicotinic receptor ligand binding domain-like"/>
    <property type="match status" value="1"/>
</dbReference>
<keyword evidence="5" id="KW-0406">Ion transport</keyword>
<reference evidence="9" key="1">
    <citation type="journal article" date="2023" name="Mol. Biol. Evol.">
        <title>Third-Generation Sequencing Reveals the Adaptive Role of the Epigenome in Three Deep-Sea Polychaetes.</title>
        <authorList>
            <person name="Perez M."/>
            <person name="Aroh O."/>
            <person name="Sun Y."/>
            <person name="Lan Y."/>
            <person name="Juniper S.K."/>
            <person name="Young C.R."/>
            <person name="Angers B."/>
            <person name="Qian P.Y."/>
        </authorList>
    </citation>
    <scope>NUCLEOTIDE SEQUENCE</scope>
    <source>
        <strain evidence="9">R07B-5</strain>
    </source>
</reference>